<accession>A0ACC6P763</accession>
<dbReference type="EMBL" id="JBBKAR010000004">
    <property type="protein sequence ID" value="MEJ8302764.1"/>
    <property type="molecule type" value="Genomic_DNA"/>
</dbReference>
<dbReference type="Proteomes" id="UP001380953">
    <property type="component" value="Unassembled WGS sequence"/>
</dbReference>
<name>A0ACC6P763_9BACL</name>
<gene>
    <name evidence="1" type="ORF">WKI47_02425</name>
</gene>
<proteinExistence type="predicted"/>
<evidence type="ECO:0000313" key="2">
    <source>
        <dbReference type="Proteomes" id="UP001380953"/>
    </source>
</evidence>
<comment type="caution">
    <text evidence="1">The sequence shown here is derived from an EMBL/GenBank/DDBJ whole genome shotgun (WGS) entry which is preliminary data.</text>
</comment>
<keyword evidence="2" id="KW-1185">Reference proteome</keyword>
<evidence type="ECO:0000313" key="1">
    <source>
        <dbReference type="EMBL" id="MEJ8302764.1"/>
    </source>
</evidence>
<organism evidence="1 2">
    <name type="scientific">Saccharibacillus sacchari</name>
    <dbReference type="NCBI Taxonomy" id="456493"/>
    <lineage>
        <taxon>Bacteria</taxon>
        <taxon>Bacillati</taxon>
        <taxon>Bacillota</taxon>
        <taxon>Bacilli</taxon>
        <taxon>Bacillales</taxon>
        <taxon>Paenibacillaceae</taxon>
        <taxon>Saccharibacillus</taxon>
    </lineage>
</organism>
<protein>
    <submittedName>
        <fullName evidence="1">Uncharacterized protein</fullName>
    </submittedName>
</protein>
<reference evidence="1" key="1">
    <citation type="submission" date="2024-03" db="EMBL/GenBank/DDBJ databases">
        <title>Whole genome sequecning of epiphytes from Marcgravia umbellata leaves.</title>
        <authorList>
            <person name="Kumar G."/>
            <person name="Savka M.A."/>
        </authorList>
    </citation>
    <scope>NUCLEOTIDE SEQUENCE</scope>
    <source>
        <strain evidence="1">RIT_BL5</strain>
    </source>
</reference>
<sequence length="111" mass="12622">MRKGSDTREFTDCFGDPVRGGSLGAAGEIRFGRVLHLGSWIGFYKGSFPNTKANADAPALNFSLRLALTRKRIFNSTQIRSCFKGEEKEEKKEEKSTSYKKQAKRKRRERS</sequence>